<dbReference type="EMBL" id="CP114040">
    <property type="protein sequence ID" value="WAS90641.1"/>
    <property type="molecule type" value="Genomic_DNA"/>
</dbReference>
<proteinExistence type="predicted"/>
<organism evidence="1 2">
    <name type="scientific">Nannocystis punicea</name>
    <dbReference type="NCBI Taxonomy" id="2995304"/>
    <lineage>
        <taxon>Bacteria</taxon>
        <taxon>Pseudomonadati</taxon>
        <taxon>Myxococcota</taxon>
        <taxon>Polyangia</taxon>
        <taxon>Nannocystales</taxon>
        <taxon>Nannocystaceae</taxon>
        <taxon>Nannocystis</taxon>
    </lineage>
</organism>
<gene>
    <name evidence="1" type="ORF">O0S08_31015</name>
</gene>
<evidence type="ECO:0000313" key="1">
    <source>
        <dbReference type="EMBL" id="WAS90641.1"/>
    </source>
</evidence>
<evidence type="ECO:0000313" key="2">
    <source>
        <dbReference type="Proteomes" id="UP001164459"/>
    </source>
</evidence>
<dbReference type="NCBIfam" id="TIGR03901">
    <property type="entry name" value="MYXO-CTERM"/>
    <property type="match status" value="1"/>
</dbReference>
<accession>A0ABY7GUJ7</accession>
<keyword evidence="2" id="KW-1185">Reference proteome</keyword>
<name>A0ABY7GUJ7_9BACT</name>
<dbReference type="NCBIfam" id="TIGR03382">
    <property type="entry name" value="GC_trans_RRR"/>
    <property type="match status" value="1"/>
</dbReference>
<dbReference type="Proteomes" id="UP001164459">
    <property type="component" value="Chromosome"/>
</dbReference>
<protein>
    <submittedName>
        <fullName evidence="1">MYXO-CTERM sorting domain-containing protein</fullName>
    </submittedName>
</protein>
<dbReference type="InterPro" id="IPR017756">
    <property type="entry name" value="TM_Gly-Cys-Arg_CS"/>
</dbReference>
<dbReference type="RefSeq" id="WP_269032968.1">
    <property type="nucleotide sequence ID" value="NZ_CP114040.1"/>
</dbReference>
<sequence>MRLQAHFREVLLELRSRDVTHLGASQRAARERLIEELARYARAGRFPRNEVSRERIPIFIDPHGTRCAMARLIESTGHAALVAEVAARRNFARIRELASDAALLAWLDAFGLTAAEAGRIQPSYCFVTRAEDCFCNELNNFGDQAVLEGVVVQGTTGSALEIRVDAVHGMTESKVGDTITADSIYGGGTLSAGDSVLVRQTGDYHTGLVLDSNQEFQVSCSSEVPALSKEAAIRGMLAPDIEKCAAELEKESSVWGESICDEGCGCVAHDSGPSGPLLVSTVLLLVLARRRRRR</sequence>
<dbReference type="InterPro" id="IPR024038">
    <property type="entry name" value="MYXO-CTERM"/>
</dbReference>
<reference evidence="1" key="1">
    <citation type="submission" date="2022-11" db="EMBL/GenBank/DDBJ databases">
        <title>Minimal conservation of predation-associated metabolite biosynthetic gene clusters underscores biosynthetic potential of Myxococcota including descriptions for ten novel species: Archangium lansinium sp. nov., Myxococcus landrumus sp. nov., Nannocystis bai.</title>
        <authorList>
            <person name="Ahearne A."/>
            <person name="Stevens C."/>
            <person name="Dowd S."/>
        </authorList>
    </citation>
    <scope>NUCLEOTIDE SEQUENCE</scope>
    <source>
        <strain evidence="1">Fl3</strain>
    </source>
</reference>